<dbReference type="RefSeq" id="WP_154122125.1">
    <property type="nucleotide sequence ID" value="NZ_WJXB01000015.1"/>
</dbReference>
<dbReference type="EMBL" id="WJXB01000015">
    <property type="protein sequence ID" value="MRN56618.1"/>
    <property type="molecule type" value="Genomic_DNA"/>
</dbReference>
<feature type="domain" description="Polysaccharide pyruvyl transferase" evidence="1">
    <location>
        <begin position="13"/>
        <end position="300"/>
    </location>
</feature>
<accession>A0A7X2L4R6</accession>
<dbReference type="Proteomes" id="UP000463051">
    <property type="component" value="Unassembled WGS sequence"/>
</dbReference>
<keyword evidence="3" id="KW-1185">Reference proteome</keyword>
<dbReference type="AlphaFoldDB" id="A0A7X2L4R6"/>
<organism evidence="2 3">
    <name type="scientific">Paenibacillus monticola</name>
    <dbReference type="NCBI Taxonomy" id="2666075"/>
    <lineage>
        <taxon>Bacteria</taxon>
        <taxon>Bacillati</taxon>
        <taxon>Bacillota</taxon>
        <taxon>Bacilli</taxon>
        <taxon>Bacillales</taxon>
        <taxon>Paenibacillaceae</taxon>
        <taxon>Paenibacillus</taxon>
    </lineage>
</organism>
<dbReference type="PANTHER" id="PTHR36836:SF1">
    <property type="entry name" value="COLANIC ACID BIOSYNTHESIS PROTEIN WCAK"/>
    <property type="match status" value="1"/>
</dbReference>
<protein>
    <recommendedName>
        <fullName evidence="1">Polysaccharide pyruvyl transferase domain-containing protein</fullName>
    </recommendedName>
</protein>
<name>A0A7X2L4R6_9BACL</name>
<evidence type="ECO:0000313" key="3">
    <source>
        <dbReference type="Proteomes" id="UP000463051"/>
    </source>
</evidence>
<dbReference type="Pfam" id="PF04230">
    <property type="entry name" value="PS_pyruv_trans"/>
    <property type="match status" value="1"/>
</dbReference>
<proteinExistence type="predicted"/>
<comment type="caution">
    <text evidence="2">The sequence shown here is derived from an EMBL/GenBank/DDBJ whole genome shotgun (WGS) entry which is preliminary data.</text>
</comment>
<dbReference type="PANTHER" id="PTHR36836">
    <property type="entry name" value="COLANIC ACID BIOSYNTHESIS PROTEIN WCAK"/>
    <property type="match status" value="1"/>
</dbReference>
<reference evidence="2 3" key="1">
    <citation type="submission" date="2019-11" db="EMBL/GenBank/DDBJ databases">
        <title>Paenibacillus monticola sp. nov., a novel PGPR strain isolated from mountain sample in China.</title>
        <authorList>
            <person name="Zhao Q."/>
            <person name="Li H.-P."/>
            <person name="Zhang J.-L."/>
        </authorList>
    </citation>
    <scope>NUCLEOTIDE SEQUENCE [LARGE SCALE GENOMIC DNA]</scope>
    <source>
        <strain evidence="2 3">LC-T2</strain>
    </source>
</reference>
<evidence type="ECO:0000313" key="2">
    <source>
        <dbReference type="EMBL" id="MRN56618.1"/>
    </source>
</evidence>
<dbReference type="InterPro" id="IPR007345">
    <property type="entry name" value="Polysacch_pyruvyl_Trfase"/>
</dbReference>
<evidence type="ECO:0000259" key="1">
    <source>
        <dbReference type="Pfam" id="PF04230"/>
    </source>
</evidence>
<gene>
    <name evidence="2" type="ORF">GJB61_27010</name>
</gene>
<sequence length="374" mass="43755">MKKMMIYAYTEFNLGDDLFIKVLCERYPDTQFIIMAPGRYKLSFKTLSNLKVYATESLILRGINFLFRKIKIQYFVQRFLVNQSDGIVHIGGSIFMQGEHWVEYLEKAEGLRNKTKPYYLLGANFGPYTDNEYYDEHKKIFREYTDICFREQVSYDLFQDLSNVRLAPDIIFQLDPPKVQHVEEQYIVISVIKPSSKGLSDFDQLYYEKIKEITIHFIQQGYAVHFMSFCEHEGDQEAIEHIANLIPQDVRNRTKVHLYTTNIEEVLSVIAASCFVVASRFHAMILGWVCNIPVFPIAYSKKMIHVMNDADFNGLYADFNTLAALQPEQVYECMHTNAINVSLQATNAERHFEKLDFYLSLSNRRSYESKTEYS</sequence>